<name>A0A7W9PIC6_9NOCA</name>
<dbReference type="EMBL" id="JACHIT010000002">
    <property type="protein sequence ID" value="MBB5916656.1"/>
    <property type="molecule type" value="Genomic_DNA"/>
</dbReference>
<keyword evidence="2" id="KW-1185">Reference proteome</keyword>
<sequence>MTSGFCADTTISWSTAEKATVQPLTYVGHFEGGAATAGRHHLRITDAGELGPTYAREAPVTAHGR</sequence>
<comment type="caution">
    <text evidence="1">The sequence shown here is derived from an EMBL/GenBank/DDBJ whole genome shotgun (WGS) entry which is preliminary data.</text>
</comment>
<organism evidence="1 2">
    <name type="scientific">Nocardia transvalensis</name>
    <dbReference type="NCBI Taxonomy" id="37333"/>
    <lineage>
        <taxon>Bacteria</taxon>
        <taxon>Bacillati</taxon>
        <taxon>Actinomycetota</taxon>
        <taxon>Actinomycetes</taxon>
        <taxon>Mycobacteriales</taxon>
        <taxon>Nocardiaceae</taxon>
        <taxon>Nocardia</taxon>
    </lineage>
</organism>
<dbReference type="AlphaFoldDB" id="A0A7W9PIC6"/>
<accession>A0A7W9PIC6</accession>
<evidence type="ECO:0000313" key="2">
    <source>
        <dbReference type="Proteomes" id="UP000540412"/>
    </source>
</evidence>
<dbReference type="Proteomes" id="UP000540412">
    <property type="component" value="Unassembled WGS sequence"/>
</dbReference>
<evidence type="ECO:0000313" key="1">
    <source>
        <dbReference type="EMBL" id="MBB5916656.1"/>
    </source>
</evidence>
<proteinExistence type="predicted"/>
<reference evidence="1 2" key="1">
    <citation type="submission" date="2020-08" db="EMBL/GenBank/DDBJ databases">
        <title>Sequencing the genomes of 1000 actinobacteria strains.</title>
        <authorList>
            <person name="Klenk H.-P."/>
        </authorList>
    </citation>
    <scope>NUCLEOTIDE SEQUENCE [LARGE SCALE GENOMIC DNA]</scope>
    <source>
        <strain evidence="1 2">DSM 43582</strain>
    </source>
</reference>
<gene>
    <name evidence="1" type="ORF">BJY24_005568</name>
</gene>
<dbReference type="RefSeq" id="WP_040754182.1">
    <property type="nucleotide sequence ID" value="NZ_JACHIT010000002.1"/>
</dbReference>
<protein>
    <submittedName>
        <fullName evidence="1">Uncharacterized protein</fullName>
    </submittedName>
</protein>